<name>A0A833GZS1_9LEPT</name>
<comment type="caution">
    <text evidence="2">The sequence shown here is derived from an EMBL/GenBank/DDBJ whole genome shotgun (WGS) entry which is preliminary data.</text>
</comment>
<organism evidence="2 3">
    <name type="scientific">Leptonema illini</name>
    <dbReference type="NCBI Taxonomy" id="183"/>
    <lineage>
        <taxon>Bacteria</taxon>
        <taxon>Pseudomonadati</taxon>
        <taxon>Spirochaetota</taxon>
        <taxon>Spirochaetia</taxon>
        <taxon>Leptospirales</taxon>
        <taxon>Leptospiraceae</taxon>
        <taxon>Leptonema</taxon>
    </lineage>
</organism>
<dbReference type="InterPro" id="IPR011009">
    <property type="entry name" value="Kinase-like_dom_sf"/>
</dbReference>
<keyword evidence="2" id="KW-0808">Transferase</keyword>
<dbReference type="GO" id="GO:0016740">
    <property type="term" value="F:transferase activity"/>
    <property type="evidence" value="ECO:0007669"/>
    <property type="project" value="UniProtKB-KW"/>
</dbReference>
<dbReference type="InterPro" id="IPR002575">
    <property type="entry name" value="Aminoglycoside_PTrfase"/>
</dbReference>
<dbReference type="Gene3D" id="3.90.1200.10">
    <property type="match status" value="1"/>
</dbReference>
<proteinExistence type="predicted"/>
<accession>A0A833GZS1</accession>
<evidence type="ECO:0000259" key="1">
    <source>
        <dbReference type="Pfam" id="PF01636"/>
    </source>
</evidence>
<protein>
    <submittedName>
        <fullName evidence="2">Phosphotransferase</fullName>
    </submittedName>
</protein>
<evidence type="ECO:0000313" key="2">
    <source>
        <dbReference type="EMBL" id="KAB2931011.1"/>
    </source>
</evidence>
<dbReference type="Pfam" id="PF01636">
    <property type="entry name" value="APH"/>
    <property type="match status" value="1"/>
</dbReference>
<dbReference type="EMBL" id="WBUI01000016">
    <property type="protein sequence ID" value="KAB2931011.1"/>
    <property type="molecule type" value="Genomic_DNA"/>
</dbReference>
<dbReference type="SUPFAM" id="SSF56112">
    <property type="entry name" value="Protein kinase-like (PK-like)"/>
    <property type="match status" value="1"/>
</dbReference>
<dbReference type="Proteomes" id="UP000460298">
    <property type="component" value="Unassembled WGS sequence"/>
</dbReference>
<evidence type="ECO:0000313" key="3">
    <source>
        <dbReference type="Proteomes" id="UP000460298"/>
    </source>
</evidence>
<feature type="domain" description="Aminoglycoside phosphotransferase" evidence="1">
    <location>
        <begin position="6"/>
        <end position="191"/>
    </location>
</feature>
<reference evidence="2 3" key="1">
    <citation type="submission" date="2019-10" db="EMBL/GenBank/DDBJ databases">
        <title>Extracellular Electron Transfer in a Candidatus Methanoperedens spp. Enrichment Culture.</title>
        <authorList>
            <person name="Berger S."/>
            <person name="Rangel Shaw D."/>
            <person name="Berben T."/>
            <person name="In 'T Zandt M."/>
            <person name="Frank J."/>
            <person name="Reimann J."/>
            <person name="Jetten M.S.M."/>
            <person name="Welte C.U."/>
        </authorList>
    </citation>
    <scope>NUCLEOTIDE SEQUENCE [LARGE SCALE GENOMIC DNA]</scope>
    <source>
        <strain evidence="2">SB12</strain>
    </source>
</reference>
<dbReference type="AlphaFoldDB" id="A0A833GZS1"/>
<sequence length="275" mass="31117">MAAGSQIAIGRSADIIELPDEGRVLKLFHSDYSAEEVRREFTNTSEAFELGATTMRCYEFVEQADRCGLIFDRLTGPSLTKLPDTKPLMFFELPVILGRLHASMHEKKTDRLRSVKDVVLDMVDSDPLAFLSQAQKEAARRYVKALPEGSSLLHMDYHPENIIVTPKGPVVIDWMTALRGDPAADVAYTSLISVEAELWPGTPQIKVFLYSFIRKYVLKKYRKTYQEITGMSDEAIDAWRLAALMLRMGQWNVQSERPRLQKMLLAALSAKMQEG</sequence>
<gene>
    <name evidence="2" type="ORF">F9K24_15060</name>
</gene>